<reference evidence="2 3" key="1">
    <citation type="submission" date="2017-02" db="EMBL/GenBank/DDBJ databases">
        <authorList>
            <person name="Peterson S.W."/>
        </authorList>
    </citation>
    <scope>NUCLEOTIDE SEQUENCE [LARGE SCALE GENOMIC DNA]</scope>
    <source>
        <strain evidence="2 3">DSM 21481</strain>
    </source>
</reference>
<sequence length="220" mass="23304">MTDRTKRVLIVGRSTRALTETVALLRARGYAANATNQFDRVLEDYDARDLDLVLLGGQVPPPQREHLEAALLRRNPEVRLRSGLGGVARLLAAQVEELFGGSAPGVEHDPGTRAVTVTLRGPARVTATALWAVPVPPDPVPHAVVLRDGDLPAGRHPIPVPEQVPAQGAYAAVRVGDRTSVLRLGPPPRPLARSAGAAPLPAPEPVTTRLPWEVAAPTAP</sequence>
<organism evidence="2 3">
    <name type="scientific">Krasilnikoviella flava</name>
    <dbReference type="NCBI Taxonomy" id="526729"/>
    <lineage>
        <taxon>Bacteria</taxon>
        <taxon>Bacillati</taxon>
        <taxon>Actinomycetota</taxon>
        <taxon>Actinomycetes</taxon>
        <taxon>Micrococcales</taxon>
        <taxon>Promicromonosporaceae</taxon>
        <taxon>Krasilnikoviella</taxon>
    </lineage>
</organism>
<dbReference type="Proteomes" id="UP000189777">
    <property type="component" value="Unassembled WGS sequence"/>
</dbReference>
<protein>
    <submittedName>
        <fullName evidence="2">Uncharacterized protein</fullName>
    </submittedName>
</protein>
<keyword evidence="3" id="KW-1185">Reference proteome</keyword>
<accession>A0A1T5IGW5</accession>
<dbReference type="AlphaFoldDB" id="A0A1T5IGW5"/>
<dbReference type="OrthoDB" id="3685339at2"/>
<evidence type="ECO:0000313" key="2">
    <source>
        <dbReference type="EMBL" id="SKC38308.1"/>
    </source>
</evidence>
<evidence type="ECO:0000313" key="3">
    <source>
        <dbReference type="Proteomes" id="UP000189777"/>
    </source>
</evidence>
<feature type="region of interest" description="Disordered" evidence="1">
    <location>
        <begin position="185"/>
        <end position="220"/>
    </location>
</feature>
<evidence type="ECO:0000256" key="1">
    <source>
        <dbReference type="SAM" id="MobiDB-lite"/>
    </source>
</evidence>
<gene>
    <name evidence="2" type="ORF">SAMN04324258_0495</name>
</gene>
<dbReference type="EMBL" id="FUZQ01000001">
    <property type="protein sequence ID" value="SKC38308.1"/>
    <property type="molecule type" value="Genomic_DNA"/>
</dbReference>
<dbReference type="STRING" id="526729.SAMN04324258_0495"/>
<name>A0A1T5IGW5_9MICO</name>
<proteinExistence type="predicted"/>
<dbReference type="RefSeq" id="WP_139820677.1">
    <property type="nucleotide sequence ID" value="NZ_FUZQ01000001.1"/>
</dbReference>